<dbReference type="EMBL" id="JACHFH010000006">
    <property type="protein sequence ID" value="MBB5335569.1"/>
    <property type="molecule type" value="Genomic_DNA"/>
</dbReference>
<evidence type="ECO:0000259" key="1">
    <source>
        <dbReference type="Pfam" id="PF00370"/>
    </source>
</evidence>
<evidence type="ECO:0000313" key="2">
    <source>
        <dbReference type="EMBL" id="MBB5335569.1"/>
    </source>
</evidence>
<gene>
    <name evidence="2" type="ORF">HNR32_000696</name>
</gene>
<comment type="caution">
    <text evidence="2">The sequence shown here is derived from an EMBL/GenBank/DDBJ whole genome shotgun (WGS) entry which is preliminary data.</text>
</comment>
<name>A0A840UEX0_9FIRM</name>
<protein>
    <submittedName>
        <fullName evidence="2">Sugar (Pentulose or hexulose) kinase</fullName>
    </submittedName>
</protein>
<evidence type="ECO:0000313" key="3">
    <source>
        <dbReference type="Proteomes" id="UP000559117"/>
    </source>
</evidence>
<dbReference type="Gene3D" id="3.30.420.40">
    <property type="match status" value="1"/>
</dbReference>
<dbReference type="GO" id="GO:0005975">
    <property type="term" value="P:carbohydrate metabolic process"/>
    <property type="evidence" value="ECO:0007669"/>
    <property type="project" value="InterPro"/>
</dbReference>
<dbReference type="GO" id="GO:0016301">
    <property type="term" value="F:kinase activity"/>
    <property type="evidence" value="ECO:0007669"/>
    <property type="project" value="UniProtKB-KW"/>
</dbReference>
<keyword evidence="3" id="KW-1185">Reference proteome</keyword>
<reference evidence="2 3" key="1">
    <citation type="submission" date="2020-08" db="EMBL/GenBank/DDBJ databases">
        <title>Genomic Encyclopedia of Type Strains, Phase IV (KMG-IV): sequencing the most valuable type-strain genomes for metagenomic binning, comparative biology and taxonomic classification.</title>
        <authorList>
            <person name="Goeker M."/>
        </authorList>
    </citation>
    <scope>NUCLEOTIDE SEQUENCE [LARGE SCALE GENOMIC DNA]</scope>
    <source>
        <strain evidence="2 3">DSM 24661</strain>
    </source>
</reference>
<dbReference type="Proteomes" id="UP000559117">
    <property type="component" value="Unassembled WGS sequence"/>
</dbReference>
<keyword evidence="2" id="KW-0418">Kinase</keyword>
<dbReference type="Pfam" id="PF00370">
    <property type="entry name" value="FGGY_N"/>
    <property type="match status" value="1"/>
</dbReference>
<proteinExistence type="predicted"/>
<organism evidence="2 3">
    <name type="scientific">Pectinatus brassicae</name>
    <dbReference type="NCBI Taxonomy" id="862415"/>
    <lineage>
        <taxon>Bacteria</taxon>
        <taxon>Bacillati</taxon>
        <taxon>Bacillota</taxon>
        <taxon>Negativicutes</taxon>
        <taxon>Selenomonadales</taxon>
        <taxon>Selenomonadaceae</taxon>
        <taxon>Pectinatus</taxon>
    </lineage>
</organism>
<feature type="domain" description="Carbohydrate kinase FGGY N-terminal" evidence="1">
    <location>
        <begin position="7"/>
        <end position="138"/>
    </location>
</feature>
<dbReference type="RefSeq" id="WP_183859669.1">
    <property type="nucleotide sequence ID" value="NZ_JACHFH010000006.1"/>
</dbReference>
<dbReference type="SUPFAM" id="SSF53067">
    <property type="entry name" value="Actin-like ATPase domain"/>
    <property type="match status" value="1"/>
</dbReference>
<dbReference type="InterPro" id="IPR043129">
    <property type="entry name" value="ATPase_NBD"/>
</dbReference>
<sequence length="138" mass="15770">MAKQTNVLAFDFGASGGRAVLAGCDGKKIVLKEVHRFSNDPVMVNESMYWDVLRLFYEIKQGLILAKQECNIDSIGIDTWGVDFALLDKDGRIMENPVHYRDKRTDGMLQESLKIIDKKLFYEVTGNQFMEINTVFQL</sequence>
<dbReference type="InterPro" id="IPR018484">
    <property type="entry name" value="FGGY_N"/>
</dbReference>
<accession>A0A840UEX0</accession>
<keyword evidence="2" id="KW-0808">Transferase</keyword>
<dbReference type="AlphaFoldDB" id="A0A840UEX0"/>